<protein>
    <submittedName>
        <fullName evidence="2">Uncharacterized protein</fullName>
    </submittedName>
</protein>
<proteinExistence type="predicted"/>
<name>A0A386AZ11_9CHLO</name>
<dbReference type="AlphaFoldDB" id="A0A386AZ11"/>
<keyword evidence="2" id="KW-0150">Chloroplast</keyword>
<geneLocation type="chloroplast" evidence="2"/>
<keyword evidence="2" id="KW-0934">Plastid</keyword>
<reference evidence="2" key="2">
    <citation type="journal article" date="2019" name="Mol. Phylogenet. Evol.">
        <title>Reassessment of the classification of bryopsidales (chlorophyta) based on chloroplast phylogenomic analyses.</title>
        <authorList>
            <person name="Cremen M.C."/>
            <person name="Leliaert F."/>
            <person name="West J."/>
            <person name="Lam D.W."/>
            <person name="Shimada S."/>
            <person name="Lopez-Bautista J.M."/>
            <person name="Verbruggen H."/>
        </authorList>
    </citation>
    <scope>NUCLEOTIDE SEQUENCE</scope>
</reference>
<feature type="compositionally biased region" description="Low complexity" evidence="1">
    <location>
        <begin position="29"/>
        <end position="50"/>
    </location>
</feature>
<dbReference type="EMBL" id="MH591101">
    <property type="protein sequence ID" value="AYC64679.1"/>
    <property type="molecule type" value="Genomic_DNA"/>
</dbReference>
<evidence type="ECO:0000256" key="1">
    <source>
        <dbReference type="SAM" id="MobiDB-lite"/>
    </source>
</evidence>
<sequence length="107" mass="11088">MRRKRYLHLSPPLGPPEGTSGGRDEQLSPPARGRGPTGGTPASCQTRGSPPAGGRGSTTGGRAHLRLGSPEGGAFSRSTEEDPSKLKLSKAELTSDSEPKLAMPRAE</sequence>
<reference evidence="2" key="1">
    <citation type="submission" date="2018-07" db="EMBL/GenBank/DDBJ databases">
        <authorList>
            <person name="Quirk P.G."/>
            <person name="Krulwich T.A."/>
        </authorList>
    </citation>
    <scope>NUCLEOTIDE SEQUENCE</scope>
</reference>
<evidence type="ECO:0000313" key="2">
    <source>
        <dbReference type="EMBL" id="AYC64679.1"/>
    </source>
</evidence>
<accession>A0A386AZ11</accession>
<gene>
    <name evidence="2" type="primary">orf107</name>
</gene>
<feature type="region of interest" description="Disordered" evidence="1">
    <location>
        <begin position="1"/>
        <end position="107"/>
    </location>
</feature>
<organism evidence="2">
    <name type="scientific">Halimeda minima</name>
    <dbReference type="NCBI Taxonomy" id="170427"/>
    <lineage>
        <taxon>Eukaryota</taxon>
        <taxon>Viridiplantae</taxon>
        <taxon>Chlorophyta</taxon>
        <taxon>core chlorophytes</taxon>
        <taxon>Ulvophyceae</taxon>
        <taxon>TCBD clade</taxon>
        <taxon>Bryopsidales</taxon>
        <taxon>Halimedineae</taxon>
        <taxon>Halimedaceae</taxon>
        <taxon>Halimedeae</taxon>
        <taxon>Halimeda</taxon>
    </lineage>
</organism>